<dbReference type="PRINTS" id="PR00111">
    <property type="entry name" value="ABHYDROLASE"/>
</dbReference>
<keyword evidence="1" id="KW-0732">Signal</keyword>
<dbReference type="Gene3D" id="3.40.50.1820">
    <property type="entry name" value="alpha/beta hydrolase"/>
    <property type="match status" value="1"/>
</dbReference>
<dbReference type="PRINTS" id="PR00412">
    <property type="entry name" value="EPOXHYDRLASE"/>
</dbReference>
<name>A0A098S7J8_9BACT</name>
<protein>
    <recommendedName>
        <fullName evidence="2">AB hydrolase-1 domain-containing protein</fullName>
    </recommendedName>
</protein>
<evidence type="ECO:0000313" key="3">
    <source>
        <dbReference type="EMBL" id="KGE88076.1"/>
    </source>
</evidence>
<reference evidence="3 4" key="1">
    <citation type="journal article" date="2014" name="Int. J. Syst. Evol. Microbiol.">
        <title>Phaeodactylibacter xiamenensis gen. nov., sp. nov., a member of the family Saprospiraceae isolated from the marine alga Phaeodactylum tricornutum.</title>
        <authorList>
            <person name="Chen Z.Jr."/>
            <person name="Lei X."/>
            <person name="Lai Q."/>
            <person name="Li Y."/>
            <person name="Zhang B."/>
            <person name="Zhang J."/>
            <person name="Zhang H."/>
            <person name="Yang L."/>
            <person name="Zheng W."/>
            <person name="Tian Y."/>
            <person name="Yu Z."/>
            <person name="Xu H.Jr."/>
            <person name="Zheng T."/>
        </authorList>
    </citation>
    <scope>NUCLEOTIDE SEQUENCE [LARGE SCALE GENOMIC DNA]</scope>
    <source>
        <strain evidence="3 4">KD52</strain>
    </source>
</reference>
<sequence>MRNTLFLLSLLLLSSCSWSQKVPKVQTFDDIPYPFPTQKVELETGETVAYFDEGKGEPIIFIHGLGSYAPAWKNNIAGLKDRYRCIAIDLPGYGKSSKGKYEASMTYYATIVKDFMAALGLEKATLAGHSMGGQIAMTTALSYPEKVEKLVLVAPAGFETFHKGERQWFREVLTPTGVKLTTVDQIKTNIAWNFYDMPEDAEFMITDRIAMRHAEDFDAYCYIIPECVKGMVDEPVFDYLPQIEQPVLAIFGHQDNLIPNRFLNGGTTESIGQKGVEQLPNATLHMIDKAGHFVHYEQAQVVNGLISDFLN</sequence>
<dbReference type="SUPFAM" id="SSF53474">
    <property type="entry name" value="alpha/beta-Hydrolases"/>
    <property type="match status" value="1"/>
</dbReference>
<evidence type="ECO:0000313" key="4">
    <source>
        <dbReference type="Proteomes" id="UP000029736"/>
    </source>
</evidence>
<dbReference type="EMBL" id="JPOS01000022">
    <property type="protein sequence ID" value="KGE88076.1"/>
    <property type="molecule type" value="Genomic_DNA"/>
</dbReference>
<keyword evidence="4" id="KW-1185">Reference proteome</keyword>
<proteinExistence type="predicted"/>
<dbReference type="GO" id="GO:0003824">
    <property type="term" value="F:catalytic activity"/>
    <property type="evidence" value="ECO:0007669"/>
    <property type="project" value="InterPro"/>
</dbReference>
<dbReference type="Pfam" id="PF00561">
    <property type="entry name" value="Abhydrolase_1"/>
    <property type="match status" value="1"/>
</dbReference>
<dbReference type="AlphaFoldDB" id="A0A098S7J8"/>
<dbReference type="STRING" id="1524460.IX84_11015"/>
<dbReference type="InterPro" id="IPR029058">
    <property type="entry name" value="AB_hydrolase_fold"/>
</dbReference>
<gene>
    <name evidence="3" type="ORF">IX84_11015</name>
</gene>
<feature type="chain" id="PRO_5001947727" description="AB hydrolase-1 domain-containing protein" evidence="1">
    <location>
        <begin position="20"/>
        <end position="311"/>
    </location>
</feature>
<dbReference type="Proteomes" id="UP000029736">
    <property type="component" value="Unassembled WGS sequence"/>
</dbReference>
<dbReference type="PANTHER" id="PTHR46438:SF11">
    <property type="entry name" value="LIPASE-RELATED"/>
    <property type="match status" value="1"/>
</dbReference>
<evidence type="ECO:0000256" key="1">
    <source>
        <dbReference type="SAM" id="SignalP"/>
    </source>
</evidence>
<feature type="signal peptide" evidence="1">
    <location>
        <begin position="1"/>
        <end position="19"/>
    </location>
</feature>
<accession>A0A098S7J8</accession>
<dbReference type="PROSITE" id="PS51257">
    <property type="entry name" value="PROKAR_LIPOPROTEIN"/>
    <property type="match status" value="1"/>
</dbReference>
<comment type="caution">
    <text evidence="3">The sequence shown here is derived from an EMBL/GenBank/DDBJ whole genome shotgun (WGS) entry which is preliminary data.</text>
</comment>
<feature type="domain" description="AB hydrolase-1" evidence="2">
    <location>
        <begin position="58"/>
        <end position="166"/>
    </location>
</feature>
<dbReference type="InterPro" id="IPR000639">
    <property type="entry name" value="Epox_hydrolase-like"/>
</dbReference>
<dbReference type="OrthoDB" id="9799612at2"/>
<evidence type="ECO:0000259" key="2">
    <source>
        <dbReference type="Pfam" id="PF00561"/>
    </source>
</evidence>
<dbReference type="InterPro" id="IPR000073">
    <property type="entry name" value="AB_hydrolase_1"/>
</dbReference>
<organism evidence="3 4">
    <name type="scientific">Phaeodactylibacter xiamenensis</name>
    <dbReference type="NCBI Taxonomy" id="1524460"/>
    <lineage>
        <taxon>Bacteria</taxon>
        <taxon>Pseudomonadati</taxon>
        <taxon>Bacteroidota</taxon>
        <taxon>Saprospiria</taxon>
        <taxon>Saprospirales</taxon>
        <taxon>Haliscomenobacteraceae</taxon>
        <taxon>Phaeodactylibacter</taxon>
    </lineage>
</organism>
<dbReference type="RefSeq" id="WP_052515933.1">
    <property type="nucleotide sequence ID" value="NZ_JBKAGJ010000041.1"/>
</dbReference>
<dbReference type="PANTHER" id="PTHR46438">
    <property type="entry name" value="ALPHA/BETA-HYDROLASES SUPERFAMILY PROTEIN"/>
    <property type="match status" value="1"/>
</dbReference>